<dbReference type="SUPFAM" id="SSF53756">
    <property type="entry name" value="UDP-Glycosyltransferase/glycogen phosphorylase"/>
    <property type="match status" value="1"/>
</dbReference>
<evidence type="ECO:0000259" key="3">
    <source>
        <dbReference type="Pfam" id="PF00534"/>
    </source>
</evidence>
<dbReference type="Gene3D" id="3.40.50.2000">
    <property type="entry name" value="Glycogen Phosphorylase B"/>
    <property type="match status" value="2"/>
</dbReference>
<sequence length="345" mass="36580">MRIAQIMAGAAQGGAELFFERLSIALHRDGEAVLPVIRPDPARMARLRAAGLQPRGLRFGGPLDPLTRVRAGRLLRDFDTQIAVAWMSRAASQAPRGAWPLVGRLGGYYDLKYFRRCDHLVGNTRDIVRWIAQEGWPADRVSYVPNFVDDFAATAPADRAGLGVPAGATLVLGLGRLHEVKGFDVLIRAVAAIPDMHLVIAGEGPERAALTALVRDCGVADRVHLPGWRTDVGALLRAADVFVSSSRHEPLGNMVLEAFSAGVPVVAAAAEGPRELITQGVDGLLVAIDDPAALAAAIADVLGDRGRGAALAAAGRARYEAEFAAPIVVAAWRTLLGDLIRKGGR</sequence>
<evidence type="ECO:0000313" key="4">
    <source>
        <dbReference type="EMBL" id="MDX5932158.1"/>
    </source>
</evidence>
<protein>
    <submittedName>
        <fullName evidence="4">Glycosyltransferase</fullName>
        <ecNumber evidence="4">2.4.-.-</ecNumber>
    </submittedName>
</protein>
<dbReference type="PANTHER" id="PTHR12526">
    <property type="entry name" value="GLYCOSYLTRANSFERASE"/>
    <property type="match status" value="1"/>
</dbReference>
<dbReference type="EC" id="2.4.-.-" evidence="4"/>
<dbReference type="EMBL" id="JAWXYB010000018">
    <property type="protein sequence ID" value="MDX5932158.1"/>
    <property type="molecule type" value="Genomic_DNA"/>
</dbReference>
<dbReference type="GO" id="GO:0016757">
    <property type="term" value="F:glycosyltransferase activity"/>
    <property type="evidence" value="ECO:0007669"/>
    <property type="project" value="UniProtKB-KW"/>
</dbReference>
<evidence type="ECO:0000256" key="1">
    <source>
        <dbReference type="ARBA" id="ARBA00022676"/>
    </source>
</evidence>
<name>A0AAW9DSW7_ACIAO</name>
<dbReference type="CDD" id="cd03811">
    <property type="entry name" value="GT4_GT28_WabH-like"/>
    <property type="match status" value="1"/>
</dbReference>
<gene>
    <name evidence="4" type="ORF">SIL87_15480</name>
</gene>
<keyword evidence="1 4" id="KW-0328">Glycosyltransferase</keyword>
<dbReference type="InterPro" id="IPR001296">
    <property type="entry name" value="Glyco_trans_1"/>
</dbReference>
<dbReference type="Proteomes" id="UP001279553">
    <property type="component" value="Unassembled WGS sequence"/>
</dbReference>
<evidence type="ECO:0000313" key="5">
    <source>
        <dbReference type="Proteomes" id="UP001279553"/>
    </source>
</evidence>
<dbReference type="PANTHER" id="PTHR12526:SF510">
    <property type="entry name" value="D-INOSITOL 3-PHOSPHATE GLYCOSYLTRANSFERASE"/>
    <property type="match status" value="1"/>
</dbReference>
<feature type="domain" description="Glycosyl transferase family 1" evidence="3">
    <location>
        <begin position="158"/>
        <end position="316"/>
    </location>
</feature>
<keyword evidence="2 4" id="KW-0808">Transferase</keyword>
<dbReference type="Pfam" id="PF00534">
    <property type="entry name" value="Glycos_transf_1"/>
    <property type="match status" value="1"/>
</dbReference>
<dbReference type="AlphaFoldDB" id="A0AAW9DSW7"/>
<keyword evidence="5" id="KW-1185">Reference proteome</keyword>
<proteinExistence type="predicted"/>
<organism evidence="4 5">
    <name type="scientific">Acidiphilium acidophilum</name>
    <name type="common">Thiobacillus acidophilus</name>
    <dbReference type="NCBI Taxonomy" id="76588"/>
    <lineage>
        <taxon>Bacteria</taxon>
        <taxon>Pseudomonadati</taxon>
        <taxon>Pseudomonadota</taxon>
        <taxon>Alphaproteobacteria</taxon>
        <taxon>Acetobacterales</taxon>
        <taxon>Acidocellaceae</taxon>
        <taxon>Acidiphilium</taxon>
    </lineage>
</organism>
<reference evidence="4 5" key="1">
    <citation type="submission" date="2023-11" db="EMBL/GenBank/DDBJ databases">
        <title>MicrobeMod: A computational toolkit for identifying prokaryotic methylation and restriction-modification with nanopore sequencing.</title>
        <authorList>
            <person name="Crits-Christoph A."/>
            <person name="Kang S.C."/>
            <person name="Lee H."/>
            <person name="Ostrov N."/>
        </authorList>
    </citation>
    <scope>NUCLEOTIDE SEQUENCE [LARGE SCALE GENOMIC DNA]</scope>
    <source>
        <strain evidence="4 5">DSMZ 700</strain>
    </source>
</reference>
<comment type="caution">
    <text evidence="4">The sequence shown here is derived from an EMBL/GenBank/DDBJ whole genome shotgun (WGS) entry which is preliminary data.</text>
</comment>
<accession>A0AAW9DSW7</accession>
<dbReference type="RefSeq" id="WP_319615004.1">
    <property type="nucleotide sequence ID" value="NZ_JAWXYB010000018.1"/>
</dbReference>
<evidence type="ECO:0000256" key="2">
    <source>
        <dbReference type="ARBA" id="ARBA00022679"/>
    </source>
</evidence>